<feature type="domain" description="Rhodopsin" evidence="7">
    <location>
        <begin position="24"/>
        <end position="269"/>
    </location>
</feature>
<sequence length="398" mass="44450">MMVNQYTASFIALFAVAFIATATRTYTRQRINKGLHTEDWLAVIACAILLVQVVLCCLFTPRYTFLVEAPLSIKISLSPQGLLDYIKLTLEYYIGSYIGFLTALWLVKFSFLFFYKRLAEGRSWSKLWIFTFVFCALSYVGNIIGFFLVCIPFSTYFDTTCQRQTVRSNASLYGATATDIISDLLIMAIPLRLIRHLRMSGLQKLGLACLFCLGFVVVVLSLARTIRINAGGSGAYPQSDPRWVALWSIAEETTAILVCCLPAIRKLFSTHRQRRSGLGSGSGESDAAHATTYTRKRWSLSLRGWTLKYGVKTEESMSTSAGRTRTDSVVELESGLSTMLSSPPMSPLKPERPMVNVSTARDSLRSFEERELAIYSTLPGVIPPLPALEARYKHAYAM</sequence>
<name>A0AAD6J4I1_DREDA</name>
<feature type="transmembrane region" description="Helical" evidence="6">
    <location>
        <begin position="243"/>
        <end position="264"/>
    </location>
</feature>
<keyword evidence="2 6" id="KW-0812">Transmembrane</keyword>
<organism evidence="8 9">
    <name type="scientific">Drechslerella dactyloides</name>
    <name type="common">Nematode-trapping fungus</name>
    <name type="synonym">Arthrobotrys dactyloides</name>
    <dbReference type="NCBI Taxonomy" id="74499"/>
    <lineage>
        <taxon>Eukaryota</taxon>
        <taxon>Fungi</taxon>
        <taxon>Dikarya</taxon>
        <taxon>Ascomycota</taxon>
        <taxon>Pezizomycotina</taxon>
        <taxon>Orbiliomycetes</taxon>
        <taxon>Orbiliales</taxon>
        <taxon>Orbiliaceae</taxon>
        <taxon>Drechslerella</taxon>
    </lineage>
</organism>
<dbReference type="GO" id="GO:0016020">
    <property type="term" value="C:membrane"/>
    <property type="evidence" value="ECO:0007669"/>
    <property type="project" value="UniProtKB-SubCell"/>
</dbReference>
<dbReference type="Pfam" id="PF20684">
    <property type="entry name" value="Fung_rhodopsin"/>
    <property type="match status" value="1"/>
</dbReference>
<evidence type="ECO:0000313" key="8">
    <source>
        <dbReference type="EMBL" id="KAJ6264448.1"/>
    </source>
</evidence>
<feature type="transmembrane region" description="Helical" evidence="6">
    <location>
        <begin position="39"/>
        <end position="61"/>
    </location>
</feature>
<proteinExistence type="inferred from homology"/>
<evidence type="ECO:0000256" key="1">
    <source>
        <dbReference type="ARBA" id="ARBA00004141"/>
    </source>
</evidence>
<evidence type="ECO:0000256" key="5">
    <source>
        <dbReference type="ARBA" id="ARBA00038359"/>
    </source>
</evidence>
<evidence type="ECO:0000259" key="7">
    <source>
        <dbReference type="Pfam" id="PF20684"/>
    </source>
</evidence>
<comment type="similarity">
    <text evidence="5">Belongs to the SAT4 family.</text>
</comment>
<comment type="subcellular location">
    <subcellularLocation>
        <location evidence="1">Membrane</location>
        <topology evidence="1">Multi-pass membrane protein</topology>
    </subcellularLocation>
</comment>
<dbReference type="PANTHER" id="PTHR33048:SF47">
    <property type="entry name" value="INTEGRAL MEMBRANE PROTEIN-RELATED"/>
    <property type="match status" value="1"/>
</dbReference>
<gene>
    <name evidence="8" type="ORF">Dda_0594</name>
</gene>
<comment type="caution">
    <text evidence="8">The sequence shown here is derived from an EMBL/GenBank/DDBJ whole genome shotgun (WGS) entry which is preliminary data.</text>
</comment>
<feature type="transmembrane region" description="Helical" evidence="6">
    <location>
        <begin position="92"/>
        <end position="115"/>
    </location>
</feature>
<evidence type="ECO:0000256" key="4">
    <source>
        <dbReference type="ARBA" id="ARBA00023136"/>
    </source>
</evidence>
<evidence type="ECO:0000256" key="3">
    <source>
        <dbReference type="ARBA" id="ARBA00022989"/>
    </source>
</evidence>
<dbReference type="EMBL" id="JAQGDS010000001">
    <property type="protein sequence ID" value="KAJ6264448.1"/>
    <property type="molecule type" value="Genomic_DNA"/>
</dbReference>
<keyword evidence="3 6" id="KW-1133">Transmembrane helix</keyword>
<dbReference type="PANTHER" id="PTHR33048">
    <property type="entry name" value="PTH11-LIKE INTEGRAL MEMBRANE PROTEIN (AFU_ORTHOLOGUE AFUA_5G11245)"/>
    <property type="match status" value="1"/>
</dbReference>
<feature type="transmembrane region" description="Helical" evidence="6">
    <location>
        <begin position="127"/>
        <end position="154"/>
    </location>
</feature>
<dbReference type="AlphaFoldDB" id="A0AAD6J4I1"/>
<protein>
    <recommendedName>
        <fullName evidence="7">Rhodopsin domain-containing protein</fullName>
    </recommendedName>
</protein>
<evidence type="ECO:0000313" key="9">
    <source>
        <dbReference type="Proteomes" id="UP001221413"/>
    </source>
</evidence>
<accession>A0AAD6J4I1</accession>
<feature type="transmembrane region" description="Helical" evidence="6">
    <location>
        <begin position="174"/>
        <end position="193"/>
    </location>
</feature>
<keyword evidence="9" id="KW-1185">Reference proteome</keyword>
<dbReference type="InterPro" id="IPR049326">
    <property type="entry name" value="Rhodopsin_dom_fungi"/>
</dbReference>
<feature type="transmembrane region" description="Helical" evidence="6">
    <location>
        <begin position="6"/>
        <end position="27"/>
    </location>
</feature>
<evidence type="ECO:0000256" key="2">
    <source>
        <dbReference type="ARBA" id="ARBA00022692"/>
    </source>
</evidence>
<keyword evidence="4 6" id="KW-0472">Membrane</keyword>
<reference evidence="8" key="1">
    <citation type="submission" date="2023-01" db="EMBL/GenBank/DDBJ databases">
        <title>The chitinases involved in constricting ring structure development in the nematode-trapping fungus Drechslerella dactyloides.</title>
        <authorList>
            <person name="Wang R."/>
            <person name="Zhang L."/>
            <person name="Tang P."/>
            <person name="Li S."/>
            <person name="Liang L."/>
        </authorList>
    </citation>
    <scope>NUCLEOTIDE SEQUENCE</scope>
    <source>
        <strain evidence="8">YMF1.00031</strain>
    </source>
</reference>
<dbReference type="Proteomes" id="UP001221413">
    <property type="component" value="Unassembled WGS sequence"/>
</dbReference>
<dbReference type="InterPro" id="IPR052337">
    <property type="entry name" value="SAT4-like"/>
</dbReference>
<feature type="transmembrane region" description="Helical" evidence="6">
    <location>
        <begin position="205"/>
        <end position="223"/>
    </location>
</feature>
<evidence type="ECO:0000256" key="6">
    <source>
        <dbReference type="SAM" id="Phobius"/>
    </source>
</evidence>